<proteinExistence type="predicted"/>
<protein>
    <submittedName>
        <fullName evidence="1">Uncharacterized protein</fullName>
    </submittedName>
</protein>
<dbReference type="AlphaFoldDB" id="X1IGH8"/>
<sequence>MEQKRFAKWVKASHGLSKIEPFMIPVAQGLGNLDAKLIVEDDRYLKLPQASRDTIEESMKLTERFILSYLWVLGIYELVRTLT</sequence>
<gene>
    <name evidence="1" type="ORF">S03H2_68133</name>
</gene>
<reference evidence="1" key="1">
    <citation type="journal article" date="2014" name="Front. Microbiol.">
        <title>High frequency of phylogenetically diverse reductive dehalogenase-homologous genes in deep subseafloor sedimentary metagenomes.</title>
        <authorList>
            <person name="Kawai M."/>
            <person name="Futagami T."/>
            <person name="Toyoda A."/>
            <person name="Takaki Y."/>
            <person name="Nishi S."/>
            <person name="Hori S."/>
            <person name="Arai W."/>
            <person name="Tsubouchi T."/>
            <person name="Morono Y."/>
            <person name="Uchiyama I."/>
            <person name="Ito T."/>
            <person name="Fujiyama A."/>
            <person name="Inagaki F."/>
            <person name="Takami H."/>
        </authorList>
    </citation>
    <scope>NUCLEOTIDE SEQUENCE</scope>
    <source>
        <strain evidence="1">Expedition CK06-06</strain>
    </source>
</reference>
<name>X1IGH8_9ZZZZ</name>
<dbReference type="EMBL" id="BARU01044741">
    <property type="protein sequence ID" value="GAH80817.1"/>
    <property type="molecule type" value="Genomic_DNA"/>
</dbReference>
<organism evidence="1">
    <name type="scientific">marine sediment metagenome</name>
    <dbReference type="NCBI Taxonomy" id="412755"/>
    <lineage>
        <taxon>unclassified sequences</taxon>
        <taxon>metagenomes</taxon>
        <taxon>ecological metagenomes</taxon>
    </lineage>
</organism>
<feature type="non-terminal residue" evidence="1">
    <location>
        <position position="83"/>
    </location>
</feature>
<comment type="caution">
    <text evidence="1">The sequence shown here is derived from an EMBL/GenBank/DDBJ whole genome shotgun (WGS) entry which is preliminary data.</text>
</comment>
<accession>X1IGH8</accession>
<evidence type="ECO:0000313" key="1">
    <source>
        <dbReference type="EMBL" id="GAH80817.1"/>
    </source>
</evidence>